<dbReference type="InParanoid" id="D8Q9Z3"/>
<evidence type="ECO:0000313" key="2">
    <source>
        <dbReference type="Proteomes" id="UP000007431"/>
    </source>
</evidence>
<gene>
    <name evidence="1" type="ORF">SCHCODRAFT_110749</name>
</gene>
<proteinExistence type="predicted"/>
<organism evidence="2">
    <name type="scientific">Schizophyllum commune (strain H4-8 / FGSC 9210)</name>
    <name type="common">Split gill fungus</name>
    <dbReference type="NCBI Taxonomy" id="578458"/>
    <lineage>
        <taxon>Eukaryota</taxon>
        <taxon>Fungi</taxon>
        <taxon>Dikarya</taxon>
        <taxon>Basidiomycota</taxon>
        <taxon>Agaricomycotina</taxon>
        <taxon>Agaricomycetes</taxon>
        <taxon>Agaricomycetidae</taxon>
        <taxon>Agaricales</taxon>
        <taxon>Schizophyllaceae</taxon>
        <taxon>Schizophyllum</taxon>
    </lineage>
</organism>
<dbReference type="EMBL" id="GL377308">
    <property type="protein sequence ID" value="EFI95745.1"/>
    <property type="molecule type" value="Genomic_DNA"/>
</dbReference>
<dbReference type="RefSeq" id="XP_003030648.1">
    <property type="nucleotide sequence ID" value="XM_003030602.1"/>
</dbReference>
<dbReference type="OMA" id="VIWVERI"/>
<protein>
    <submittedName>
        <fullName evidence="1">Uncharacterized protein</fullName>
    </submittedName>
</protein>
<dbReference type="OrthoDB" id="3238099at2759"/>
<dbReference type="AlphaFoldDB" id="D8Q9Z3"/>
<dbReference type="SUPFAM" id="SSF52047">
    <property type="entry name" value="RNI-like"/>
    <property type="match status" value="1"/>
</dbReference>
<accession>D8Q9Z3</accession>
<dbReference type="HOGENOM" id="CLU_040574_0_0_1"/>
<dbReference type="VEuPathDB" id="FungiDB:SCHCODRAFT_02669399"/>
<dbReference type="Gene3D" id="3.80.10.10">
    <property type="entry name" value="Ribonuclease Inhibitor"/>
    <property type="match status" value="1"/>
</dbReference>
<dbReference type="eggNOG" id="ENOG502SU0H">
    <property type="taxonomic scope" value="Eukaryota"/>
</dbReference>
<dbReference type="InterPro" id="IPR032675">
    <property type="entry name" value="LRR_dom_sf"/>
</dbReference>
<evidence type="ECO:0000313" key="1">
    <source>
        <dbReference type="EMBL" id="EFI95745.1"/>
    </source>
</evidence>
<dbReference type="GeneID" id="9591637"/>
<name>D8Q9Z3_SCHCM</name>
<reference evidence="1 2" key="1">
    <citation type="journal article" date="2010" name="Nat. Biotechnol.">
        <title>Genome sequence of the model mushroom Schizophyllum commune.</title>
        <authorList>
            <person name="Ohm R.A."/>
            <person name="de Jong J.F."/>
            <person name="Lugones L.G."/>
            <person name="Aerts A."/>
            <person name="Kothe E."/>
            <person name="Stajich J.E."/>
            <person name="de Vries R.P."/>
            <person name="Record E."/>
            <person name="Levasseur A."/>
            <person name="Baker S.E."/>
            <person name="Bartholomew K.A."/>
            <person name="Coutinho P.M."/>
            <person name="Erdmann S."/>
            <person name="Fowler T.J."/>
            <person name="Gathman A.C."/>
            <person name="Lombard V."/>
            <person name="Henrissat B."/>
            <person name="Knabe N."/>
            <person name="Kuees U."/>
            <person name="Lilly W.W."/>
            <person name="Lindquist E."/>
            <person name="Lucas S."/>
            <person name="Magnuson J.K."/>
            <person name="Piumi F."/>
            <person name="Raudaskoski M."/>
            <person name="Salamov A."/>
            <person name="Schmutz J."/>
            <person name="Schwarze F.W.M.R."/>
            <person name="vanKuyk P.A."/>
            <person name="Horton J.S."/>
            <person name="Grigoriev I.V."/>
            <person name="Woesten H.A.B."/>
        </authorList>
    </citation>
    <scope>NUCLEOTIDE SEQUENCE [LARGE SCALE GENOMIC DNA]</scope>
    <source>
        <strain evidence="2">H4-8 / FGSC 9210</strain>
    </source>
</reference>
<keyword evidence="2" id="KW-1185">Reference proteome</keyword>
<feature type="non-terminal residue" evidence="1">
    <location>
        <position position="559"/>
    </location>
</feature>
<sequence length="559" mass="63540">MVVQNLGTPWQRVVLSVCRSLHDIALRCLFSSIKVYFFTEDLAKDLTNNTERYEILEALATRSYELLERCCVDPTFASIVRDLTVVEYMERSTLGVFEKKTLTRALKATQSLRTLTFIPHGVLDTVRLCEYIPPSVENLTLPYAHCPDALYSTIEYVKSYTNVLLVPYVGENGTDVNEIIGSSWGWVDNIPFNHLEFADNIRHVTSRAEEFKDIPIRILDQLVSLELCFDTCTNWSRAPDLAFILRHATVLQDLRLSADVRPTVMHALPDYSADPRCVPSLRSFAVHTVPCRFIFATFKEKHMGYITRFLSGRATLTRLFLGIDNIPNKRSWLPRVLPDLLRSLPALRVLGLGEIALRQDGWERVADALPLELEALAVCWGTRHQDPENPLNDVSTFELPYLHPMLDRLEHMPRLAFLHLFCKDSTIKFDPEQLVQSLPALRTLALRRSVWDVERVQALEDYPTGESDAIFAEGVLSPTVIRTALAPVIREAELPTEAEVTPTGEGTELHGMPPQTRDSPYAILVKWNPWKVRAFGEADFSSSDHAWLFRMSILAIYTV</sequence>
<dbReference type="Proteomes" id="UP000007431">
    <property type="component" value="Unassembled WGS sequence"/>
</dbReference>
<dbReference type="KEGG" id="scm:SCHCO_02669399"/>